<protein>
    <submittedName>
        <fullName evidence="10">K+/H+ antiporter subunit F</fullName>
    </submittedName>
</protein>
<dbReference type="NCBIfam" id="NF004812">
    <property type="entry name" value="PRK06161.1"/>
    <property type="match status" value="1"/>
</dbReference>
<feature type="transmembrane region" description="Helical" evidence="9">
    <location>
        <begin position="65"/>
        <end position="83"/>
    </location>
</feature>
<organism evidence="10 11">
    <name type="scientific">Paragemmobacter kunshanensis</name>
    <dbReference type="NCBI Taxonomy" id="2583234"/>
    <lineage>
        <taxon>Bacteria</taxon>
        <taxon>Pseudomonadati</taxon>
        <taxon>Pseudomonadota</taxon>
        <taxon>Alphaproteobacteria</taxon>
        <taxon>Rhodobacterales</taxon>
        <taxon>Paracoccaceae</taxon>
        <taxon>Paragemmobacter</taxon>
    </lineage>
</organism>
<evidence type="ECO:0000256" key="3">
    <source>
        <dbReference type="ARBA" id="ARBA00022448"/>
    </source>
</evidence>
<dbReference type="Pfam" id="PF04066">
    <property type="entry name" value="MrpF_PhaF"/>
    <property type="match status" value="1"/>
</dbReference>
<dbReference type="GO" id="GO:0015385">
    <property type="term" value="F:sodium:proton antiporter activity"/>
    <property type="evidence" value="ECO:0007669"/>
    <property type="project" value="TreeGrafter"/>
</dbReference>
<gene>
    <name evidence="10" type="ORF">G5V65_06240</name>
</gene>
<keyword evidence="7 8" id="KW-0472">Membrane</keyword>
<dbReference type="RefSeq" id="WP_165047979.1">
    <property type="nucleotide sequence ID" value="NZ_JAALFE010000004.1"/>
</dbReference>
<evidence type="ECO:0000313" key="10">
    <source>
        <dbReference type="EMBL" id="NGQ90490.1"/>
    </source>
</evidence>
<reference evidence="10 11" key="1">
    <citation type="submission" date="2020-02" db="EMBL/GenBank/DDBJ databases">
        <title>Rhodobacter translucens sp. nov., a novel bacterium isolated from activated sludge.</title>
        <authorList>
            <person name="Liu J."/>
        </authorList>
    </citation>
    <scope>NUCLEOTIDE SEQUENCE [LARGE SCALE GENOMIC DNA]</scope>
    <source>
        <strain evidence="10 11">HX-7-19</strain>
    </source>
</reference>
<keyword evidence="3 8" id="KW-0813">Transport</keyword>
<feature type="transmembrane region" description="Helical" evidence="9">
    <location>
        <begin position="34"/>
        <end position="53"/>
    </location>
</feature>
<comment type="similarity">
    <text evidence="2 8">Belongs to the CPA3 antiporters (TC 2.A.63) subunit F family.</text>
</comment>
<proteinExistence type="inferred from homology"/>
<keyword evidence="8" id="KW-0406">Ion transport</keyword>
<keyword evidence="5 9" id="KW-0812">Transmembrane</keyword>
<comment type="caution">
    <text evidence="10">The sequence shown here is derived from an EMBL/GenBank/DDBJ whole genome shotgun (WGS) entry which is preliminary data.</text>
</comment>
<accession>A0A6M1TRI8</accession>
<keyword evidence="11" id="KW-1185">Reference proteome</keyword>
<dbReference type="PANTHER" id="PTHR34702">
    <property type="entry name" value="NA(+)/H(+) ANTIPORTER SUBUNIT F1"/>
    <property type="match status" value="1"/>
</dbReference>
<evidence type="ECO:0000256" key="5">
    <source>
        <dbReference type="ARBA" id="ARBA00022692"/>
    </source>
</evidence>
<keyword evidence="6 9" id="KW-1133">Transmembrane helix</keyword>
<evidence type="ECO:0000256" key="7">
    <source>
        <dbReference type="ARBA" id="ARBA00023136"/>
    </source>
</evidence>
<comment type="subcellular location">
    <subcellularLocation>
        <location evidence="1 8">Cell membrane</location>
        <topology evidence="1 8">Multi-pass membrane protein</topology>
    </subcellularLocation>
</comment>
<sequence length="89" mass="9570">MITYALAFALVCFGLGLILNLWRLILGPTVADRVLALDTMVVNVIAIIVLYGIQTGLGINFEAAMLFAMTGFVGTVAFCKFLLRGSVIE</sequence>
<name>A0A6M1TRI8_9RHOB</name>
<evidence type="ECO:0000256" key="4">
    <source>
        <dbReference type="ARBA" id="ARBA00022475"/>
    </source>
</evidence>
<keyword evidence="4 8" id="KW-1003">Cell membrane</keyword>
<dbReference type="AlphaFoldDB" id="A0A6M1TRI8"/>
<evidence type="ECO:0000313" key="11">
    <source>
        <dbReference type="Proteomes" id="UP000474758"/>
    </source>
</evidence>
<dbReference type="PANTHER" id="PTHR34702:SF1">
    <property type="entry name" value="NA(+)_H(+) ANTIPORTER SUBUNIT F"/>
    <property type="match status" value="1"/>
</dbReference>
<feature type="transmembrane region" description="Helical" evidence="9">
    <location>
        <begin position="6"/>
        <end position="22"/>
    </location>
</feature>
<dbReference type="PIRSF" id="PIRSF028784">
    <property type="entry name" value="MrpF"/>
    <property type="match status" value="1"/>
</dbReference>
<keyword evidence="8" id="KW-0050">Antiport</keyword>
<evidence type="ECO:0000256" key="2">
    <source>
        <dbReference type="ARBA" id="ARBA00009212"/>
    </source>
</evidence>
<dbReference type="EMBL" id="JAALFE010000004">
    <property type="protein sequence ID" value="NGQ90490.1"/>
    <property type="molecule type" value="Genomic_DNA"/>
</dbReference>
<evidence type="ECO:0000256" key="8">
    <source>
        <dbReference type="PIRNR" id="PIRNR028784"/>
    </source>
</evidence>
<evidence type="ECO:0000256" key="6">
    <source>
        <dbReference type="ARBA" id="ARBA00022989"/>
    </source>
</evidence>
<dbReference type="GO" id="GO:0005886">
    <property type="term" value="C:plasma membrane"/>
    <property type="evidence" value="ECO:0007669"/>
    <property type="project" value="UniProtKB-SubCell"/>
</dbReference>
<dbReference type="Proteomes" id="UP000474758">
    <property type="component" value="Unassembled WGS sequence"/>
</dbReference>
<evidence type="ECO:0000256" key="9">
    <source>
        <dbReference type="SAM" id="Phobius"/>
    </source>
</evidence>
<evidence type="ECO:0000256" key="1">
    <source>
        <dbReference type="ARBA" id="ARBA00004651"/>
    </source>
</evidence>
<dbReference type="InterPro" id="IPR007208">
    <property type="entry name" value="MrpF/PhaF-like"/>
</dbReference>